<dbReference type="EMBL" id="VJMH01004196">
    <property type="protein sequence ID" value="KAF0703542.1"/>
    <property type="molecule type" value="Genomic_DNA"/>
</dbReference>
<gene>
    <name evidence="1" type="ORF">As57867_007585</name>
</gene>
<dbReference type="AlphaFoldDB" id="A0A6A4Z1Q6"/>
<comment type="caution">
    <text evidence="1">The sequence shown here is derived from an EMBL/GenBank/DDBJ whole genome shotgun (WGS) entry which is preliminary data.</text>
</comment>
<proteinExistence type="predicted"/>
<feature type="non-terminal residue" evidence="1">
    <location>
        <position position="243"/>
    </location>
</feature>
<name>A0A6A4Z1Q6_9STRA</name>
<protein>
    <submittedName>
        <fullName evidence="1">Uncharacterized protein</fullName>
    </submittedName>
</protein>
<evidence type="ECO:0000313" key="1">
    <source>
        <dbReference type="EMBL" id="KAF0703542.1"/>
    </source>
</evidence>
<reference evidence="1" key="1">
    <citation type="submission" date="2019-06" db="EMBL/GenBank/DDBJ databases">
        <title>Genomics analysis of Aphanomyces spp. identifies a new class of oomycete effector associated with host adaptation.</title>
        <authorList>
            <person name="Gaulin E."/>
        </authorList>
    </citation>
    <scope>NUCLEOTIDE SEQUENCE</scope>
    <source>
        <strain evidence="1">CBS 578.67</strain>
    </source>
</reference>
<accession>A0A6A4Z1Q6</accession>
<organism evidence="1">
    <name type="scientific">Aphanomyces stellatus</name>
    <dbReference type="NCBI Taxonomy" id="120398"/>
    <lineage>
        <taxon>Eukaryota</taxon>
        <taxon>Sar</taxon>
        <taxon>Stramenopiles</taxon>
        <taxon>Oomycota</taxon>
        <taxon>Saprolegniomycetes</taxon>
        <taxon>Saprolegniales</taxon>
        <taxon>Verrucalvaceae</taxon>
        <taxon>Aphanomyces</taxon>
    </lineage>
</organism>
<feature type="non-terminal residue" evidence="1">
    <location>
        <position position="1"/>
    </location>
</feature>
<sequence length="243" mass="25860">YAGCVFTVVSVTPAGNFIDVVDQDCVAMHTALTGGPFAITMVLPWNAAATQVQRVLQAAADKTFETGIWATGRRVSVQKTVLGKYGAVSWLIRFLFNPGLTPPGAGNINPLIVSFASPVPTCLCAVTIMETQRGSVPLSGDFTVDYHSSDGPRTVHYDSTSDRLERMLNEMNTLGLVKVSKFNIPSIAMGCTTTACAGGWDGAVVANDGTRGGYRWKVRFLKNPGTYNGLTYPPGTGNMNALN</sequence>